<evidence type="ECO:0000256" key="10">
    <source>
        <dbReference type="SAM" id="SignalP"/>
    </source>
</evidence>
<dbReference type="FunFam" id="1.50.10.10:FF:000052">
    <property type="entry name" value="Alpha-L-rhamnosidase B, putative"/>
    <property type="match status" value="1"/>
</dbReference>
<comment type="subcellular location">
    <subcellularLocation>
        <location evidence="1">Secreted</location>
    </subcellularLocation>
</comment>
<evidence type="ECO:0000313" key="12">
    <source>
        <dbReference type="EMBL" id="OJJ64961.1"/>
    </source>
</evidence>
<dbReference type="InterPro" id="IPR011050">
    <property type="entry name" value="Pectin_lyase_fold/virulence"/>
</dbReference>
<dbReference type="AlphaFoldDB" id="A0A1L9TZV9"/>
<protein>
    <recommendedName>
        <fullName evidence="11">Alpha-L-rhamnosidase six-hairpin glycosidase domain-containing protein</fullName>
    </recommendedName>
</protein>
<keyword evidence="4 10" id="KW-0732">Signal</keyword>
<dbReference type="InterPro" id="IPR008928">
    <property type="entry name" value="6-hairpin_glycosidase_sf"/>
</dbReference>
<dbReference type="GO" id="GO:0004650">
    <property type="term" value="F:polygalacturonase activity"/>
    <property type="evidence" value="ECO:0007669"/>
    <property type="project" value="InterPro"/>
</dbReference>
<evidence type="ECO:0000256" key="2">
    <source>
        <dbReference type="ARBA" id="ARBA00008834"/>
    </source>
</evidence>
<reference evidence="13" key="1">
    <citation type="journal article" date="2017" name="Genome Biol.">
        <title>Comparative genomics reveals high biological diversity and specific adaptations in the industrially and medically important fungal genus Aspergillus.</title>
        <authorList>
            <person name="de Vries R.P."/>
            <person name="Riley R."/>
            <person name="Wiebenga A."/>
            <person name="Aguilar-Osorio G."/>
            <person name="Amillis S."/>
            <person name="Uchima C.A."/>
            <person name="Anderluh G."/>
            <person name="Asadollahi M."/>
            <person name="Askin M."/>
            <person name="Barry K."/>
            <person name="Battaglia E."/>
            <person name="Bayram O."/>
            <person name="Benocci T."/>
            <person name="Braus-Stromeyer S.A."/>
            <person name="Caldana C."/>
            <person name="Canovas D."/>
            <person name="Cerqueira G.C."/>
            <person name="Chen F."/>
            <person name="Chen W."/>
            <person name="Choi C."/>
            <person name="Clum A."/>
            <person name="Dos Santos R.A."/>
            <person name="Damasio A.R."/>
            <person name="Diallinas G."/>
            <person name="Emri T."/>
            <person name="Fekete E."/>
            <person name="Flipphi M."/>
            <person name="Freyberg S."/>
            <person name="Gallo A."/>
            <person name="Gournas C."/>
            <person name="Habgood R."/>
            <person name="Hainaut M."/>
            <person name="Harispe M.L."/>
            <person name="Henrissat B."/>
            <person name="Hilden K.S."/>
            <person name="Hope R."/>
            <person name="Hossain A."/>
            <person name="Karabika E."/>
            <person name="Karaffa L."/>
            <person name="Karanyi Z."/>
            <person name="Krasevec N."/>
            <person name="Kuo A."/>
            <person name="Kusch H."/>
            <person name="LaButti K."/>
            <person name="Lagendijk E.L."/>
            <person name="Lapidus A."/>
            <person name="Levasseur A."/>
            <person name="Lindquist E."/>
            <person name="Lipzen A."/>
            <person name="Logrieco A.F."/>
            <person name="MacCabe A."/>
            <person name="Maekelae M.R."/>
            <person name="Malavazi I."/>
            <person name="Melin P."/>
            <person name="Meyer V."/>
            <person name="Mielnichuk N."/>
            <person name="Miskei M."/>
            <person name="Molnar A.P."/>
            <person name="Mule G."/>
            <person name="Ngan C.Y."/>
            <person name="Orejas M."/>
            <person name="Orosz E."/>
            <person name="Ouedraogo J.P."/>
            <person name="Overkamp K.M."/>
            <person name="Park H.-S."/>
            <person name="Perrone G."/>
            <person name="Piumi F."/>
            <person name="Punt P.J."/>
            <person name="Ram A.F."/>
            <person name="Ramon A."/>
            <person name="Rauscher S."/>
            <person name="Record E."/>
            <person name="Riano-Pachon D.M."/>
            <person name="Robert V."/>
            <person name="Roehrig J."/>
            <person name="Ruller R."/>
            <person name="Salamov A."/>
            <person name="Salih N.S."/>
            <person name="Samson R.A."/>
            <person name="Sandor E."/>
            <person name="Sanguinetti M."/>
            <person name="Schuetze T."/>
            <person name="Sepcic K."/>
            <person name="Shelest E."/>
            <person name="Sherlock G."/>
            <person name="Sophianopoulou V."/>
            <person name="Squina F.M."/>
            <person name="Sun H."/>
            <person name="Susca A."/>
            <person name="Todd R.B."/>
            <person name="Tsang A."/>
            <person name="Unkles S.E."/>
            <person name="van de Wiele N."/>
            <person name="van Rossen-Uffink D."/>
            <person name="Oliveira J.V."/>
            <person name="Vesth T.C."/>
            <person name="Visser J."/>
            <person name="Yu J.-H."/>
            <person name="Zhou M."/>
            <person name="Andersen M.R."/>
            <person name="Archer D.B."/>
            <person name="Baker S.E."/>
            <person name="Benoit I."/>
            <person name="Brakhage A.A."/>
            <person name="Braus G.H."/>
            <person name="Fischer R."/>
            <person name="Frisvad J.C."/>
            <person name="Goldman G.H."/>
            <person name="Houbraken J."/>
            <person name="Oakley B."/>
            <person name="Pocsi I."/>
            <person name="Scazzocchio C."/>
            <person name="Seiboth B."/>
            <person name="vanKuyk P.A."/>
            <person name="Wortman J."/>
            <person name="Dyer P.S."/>
            <person name="Grigoriev I.V."/>
        </authorList>
    </citation>
    <scope>NUCLEOTIDE SEQUENCE [LARGE SCALE GENOMIC DNA]</scope>
    <source>
        <strain evidence="13">CBS 593.65</strain>
    </source>
</reference>
<keyword evidence="6 9" id="KW-0378">Hydrolase</keyword>
<evidence type="ECO:0000256" key="3">
    <source>
        <dbReference type="ARBA" id="ARBA00022525"/>
    </source>
</evidence>
<keyword evidence="7 9" id="KW-0326">Glycosidase</keyword>
<evidence type="ECO:0000259" key="11">
    <source>
        <dbReference type="Pfam" id="PF17389"/>
    </source>
</evidence>
<evidence type="ECO:0000256" key="4">
    <source>
        <dbReference type="ARBA" id="ARBA00022729"/>
    </source>
</evidence>
<dbReference type="PANTHER" id="PTHR34987:SF5">
    <property type="entry name" value="ALPHA-RHAMNOSIDASE"/>
    <property type="match status" value="1"/>
</dbReference>
<comment type="similarity">
    <text evidence="2 9">Belongs to the glycosyl hydrolase 28 family.</text>
</comment>
<dbReference type="GeneID" id="63766868"/>
<proteinExistence type="inferred from homology"/>
<dbReference type="PANTHER" id="PTHR34987">
    <property type="entry name" value="C, PUTATIVE (AFU_ORTHOLOGUE AFUA_3G02880)-RELATED"/>
    <property type="match status" value="1"/>
</dbReference>
<dbReference type="InterPro" id="IPR035396">
    <property type="entry name" value="Bac_rhamnosid6H"/>
</dbReference>
<keyword evidence="3" id="KW-0964">Secreted</keyword>
<evidence type="ECO:0000256" key="7">
    <source>
        <dbReference type="ARBA" id="ARBA00023295"/>
    </source>
</evidence>
<feature type="chain" id="PRO_5009887692" description="Alpha-L-rhamnosidase six-hairpin glycosidase domain-containing protein" evidence="10">
    <location>
        <begin position="19"/>
        <end position="1102"/>
    </location>
</feature>
<dbReference type="Gene3D" id="1.50.10.10">
    <property type="match status" value="1"/>
</dbReference>
<dbReference type="GO" id="GO:0071555">
    <property type="term" value="P:cell wall organization"/>
    <property type="evidence" value="ECO:0007669"/>
    <property type="project" value="UniProtKB-KW"/>
</dbReference>
<accession>A0A1L9TZV9</accession>
<dbReference type="SUPFAM" id="SSF48208">
    <property type="entry name" value="Six-hairpin glycosidases"/>
    <property type="match status" value="1"/>
</dbReference>
<name>A0A1L9TZV9_9EURO</name>
<dbReference type="GO" id="GO:0045490">
    <property type="term" value="P:pectin catabolic process"/>
    <property type="evidence" value="ECO:0007669"/>
    <property type="project" value="UniProtKB-ARBA"/>
</dbReference>
<dbReference type="Gene3D" id="2.160.20.10">
    <property type="entry name" value="Single-stranded right-handed beta-helix, Pectin lyase-like"/>
    <property type="match status" value="1"/>
</dbReference>
<gene>
    <name evidence="12" type="ORF">ASPSYDRAFT_75429</name>
</gene>
<dbReference type="OrthoDB" id="10036721at2759"/>
<dbReference type="SUPFAM" id="SSF51126">
    <property type="entry name" value="Pectin lyase-like"/>
    <property type="match status" value="1"/>
</dbReference>
<organism evidence="12 13">
    <name type="scientific">Aspergillus sydowii CBS 593.65</name>
    <dbReference type="NCBI Taxonomy" id="1036612"/>
    <lineage>
        <taxon>Eukaryota</taxon>
        <taxon>Fungi</taxon>
        <taxon>Dikarya</taxon>
        <taxon>Ascomycota</taxon>
        <taxon>Pezizomycotina</taxon>
        <taxon>Eurotiomycetes</taxon>
        <taxon>Eurotiomycetidae</taxon>
        <taxon>Eurotiales</taxon>
        <taxon>Aspergillaceae</taxon>
        <taxon>Aspergillus</taxon>
        <taxon>Aspergillus subgen. Nidulantes</taxon>
    </lineage>
</organism>
<keyword evidence="13" id="KW-1185">Reference proteome</keyword>
<evidence type="ECO:0000256" key="8">
    <source>
        <dbReference type="ARBA" id="ARBA00023316"/>
    </source>
</evidence>
<evidence type="ECO:0000313" key="13">
    <source>
        <dbReference type="Proteomes" id="UP000184356"/>
    </source>
</evidence>
<dbReference type="InterPro" id="IPR006626">
    <property type="entry name" value="PbH1"/>
</dbReference>
<dbReference type="InterPro" id="IPR000743">
    <property type="entry name" value="Glyco_hydro_28"/>
</dbReference>
<dbReference type="InterPro" id="IPR012341">
    <property type="entry name" value="6hp_glycosidase-like_sf"/>
</dbReference>
<sequence>MHFSRILTLLAALTFADAAIPPPKQTCIIPASGTNKTDDAPAIISAFKRCGRGGRVVFQPTTYYVNSAMNISWLHDVDVDIQGKLLWSTDIPYWLNHSLPVGYQNQSTAWILGGDNVRVNGHGVGTLDGNGDYWYEWIQEQENTSNYPGRPHALTLSGLTNSVVKGVNFLRSQMWTLSIIYSHHVEFDSILVNNTGNRVDSSNTDGADTIRSSHISFNNLTVYNGDDSISFKANSTDITLTNSHFHNGLGIAIGSIGQLKDEFETVERIKVENVVYDNTLHAVRPELYSHLILSRTPADRYCKVYFKTWTDDQNGYPPNGGGGGLGYASNMHFSNLTATALRGSAVAISQCTRFIGAPGDGNCTNSQFQIRDITVANLRGTTESERVASLQCSAVAPCTNLGLIDVDLELGNGTKAEEYLCGNVKRPRGFEYSDSSMIRLSILTLATGALASCWRNSSCTGPSSPSFPGPWDSNNYAPDSRFIQPKSILSLPNGEYISDYPGDSTPSLTTSDLGLVFDFGLEVGGILSIEYTASKPNLTLGLAFTEAKDYIGRESDNSNGGTGADGALLATLSDGDGLYTMPDAKLRGGFRYLTLFLAEEEEEGKDDDDNEKTLAVKNISLEISYQPTWPNLRAYQGYFHSSDKLLNRIWYAGAYTLQTNSVPRTTCRASISSATGWSNDAACGPGETLLLDGAKRDRWVWIGDMGVAVPSASVSTGDLESTRNALLAIWDNQTPSGLLPKAGPPYLAADSDTYHLWTIIGTYNYFLFTEDYGFLADIWPRYVKALDYSISKITPEGIMNATETADWGRWNYDTLASSANMLLYRSLTTAAFLSPYADPTRQNYTALASSLRTAIIKHLYDPSIGALKDSPNSTLYPQDANSMALAFSLFPPNSTAPSKISSYLVSNWTPLGPSVPELPGNISPFISSIELEAHFTAGYPERALQLIQSLWGWYITHPNGTESTVPEGYLVDGTWGYRGDRGYRNDPRYVSHAHGWSSGPTSTLTEYAAGLRVTKPRGVEWSLKPATFTFEGLGQAEAGFTTGLGRFRAGFAVEGGEVTVTWDTPGGTRGWVEVPGGRGRWVDGGKGSLVVSLVEKGNRESG</sequence>
<dbReference type="SMART" id="SM00710">
    <property type="entry name" value="PbH1"/>
    <property type="match status" value="4"/>
</dbReference>
<dbReference type="Pfam" id="PF17389">
    <property type="entry name" value="Bac_rhamnosid6H"/>
    <property type="match status" value="1"/>
</dbReference>
<feature type="domain" description="Alpha-L-rhamnosidase six-hairpin glycosidase" evidence="11">
    <location>
        <begin position="692"/>
        <end position="896"/>
    </location>
</feature>
<dbReference type="VEuPathDB" id="FungiDB:ASPSYDRAFT_75429"/>
<evidence type="ECO:0000256" key="1">
    <source>
        <dbReference type="ARBA" id="ARBA00004613"/>
    </source>
</evidence>
<dbReference type="EMBL" id="KV878582">
    <property type="protein sequence ID" value="OJJ64961.1"/>
    <property type="molecule type" value="Genomic_DNA"/>
</dbReference>
<feature type="signal peptide" evidence="10">
    <location>
        <begin position="1"/>
        <end position="18"/>
    </location>
</feature>
<dbReference type="STRING" id="1036612.A0A1L9TZV9"/>
<evidence type="ECO:0000256" key="9">
    <source>
        <dbReference type="RuleBase" id="RU361169"/>
    </source>
</evidence>
<dbReference type="RefSeq" id="XP_040708767.1">
    <property type="nucleotide sequence ID" value="XM_040850795.1"/>
</dbReference>
<evidence type="ECO:0000256" key="5">
    <source>
        <dbReference type="ARBA" id="ARBA00022737"/>
    </source>
</evidence>
<keyword evidence="5" id="KW-0677">Repeat</keyword>
<keyword evidence="8" id="KW-0961">Cell wall biogenesis/degradation</keyword>
<dbReference type="Pfam" id="PF00295">
    <property type="entry name" value="Glyco_hydro_28"/>
    <property type="match status" value="2"/>
</dbReference>
<dbReference type="GO" id="GO:0005576">
    <property type="term" value="C:extracellular region"/>
    <property type="evidence" value="ECO:0007669"/>
    <property type="project" value="UniProtKB-SubCell"/>
</dbReference>
<dbReference type="InterPro" id="IPR012334">
    <property type="entry name" value="Pectin_lyas_fold"/>
</dbReference>
<evidence type="ECO:0000256" key="6">
    <source>
        <dbReference type="ARBA" id="ARBA00022801"/>
    </source>
</evidence>
<dbReference type="Proteomes" id="UP000184356">
    <property type="component" value="Unassembled WGS sequence"/>
</dbReference>